<feature type="domain" description="TniQ" evidence="1">
    <location>
        <begin position="359"/>
        <end position="471"/>
    </location>
</feature>
<reference evidence="2 3" key="1">
    <citation type="submission" date="2015-09" db="EMBL/GenBank/DDBJ databases">
        <title>Genome announcement of multiple Pseudomonas syringae strains.</title>
        <authorList>
            <person name="Thakur S."/>
            <person name="Wang P.W."/>
            <person name="Gong Y."/>
            <person name="Weir B.S."/>
            <person name="Guttman D.S."/>
        </authorList>
    </citation>
    <scope>NUCLEOTIDE SEQUENCE [LARGE SCALE GENOMIC DNA]</scope>
    <source>
        <strain evidence="2 3">ICMP9151</strain>
    </source>
</reference>
<evidence type="ECO:0000313" key="3">
    <source>
        <dbReference type="Proteomes" id="UP000050523"/>
    </source>
</evidence>
<proteinExistence type="predicted"/>
<gene>
    <name evidence="2" type="ORF">ALO43_03485</name>
</gene>
<comment type="caution">
    <text evidence="2">The sequence shown here is derived from an EMBL/GenBank/DDBJ whole genome shotgun (WGS) entry which is preliminary data.</text>
</comment>
<dbReference type="AlphaFoldDB" id="A0AA40TSU8"/>
<protein>
    <recommendedName>
        <fullName evidence="1">TniQ domain-containing protein</fullName>
    </recommendedName>
</protein>
<evidence type="ECO:0000259" key="1">
    <source>
        <dbReference type="Pfam" id="PF06527"/>
    </source>
</evidence>
<sequence>MPRADSAGLLLATEFTSQRVRWAHTASTRARTSFTRTQFLVRHDTLEFWSDDSGNQEALNDCLELLTYQRELGVLGRREVLMILAEPGCGATAFARQLNFRLGERGQRVLLMNKVSVLDPGRFKSNLDVSLQIHEISKKAGSTSASLHRLQRAVLEARHYDTFIVHDLENYGSDEVDQLTNAAAIVELIRGSPEARFVLMGVPDTAEWMKVALRDANIESRTLHLLPMPADARFGHFITSLALRLQPPCPVERIDEIDVAAVHATSKGKVGHSVTTLMEQIVDLSTGTSTNHHVGRQHQYVAEIASETYPTWVEAYEEDESVSRDHGNAVGHTGSGKQAPVIASKPFLTDLRHSFPAIDNESFSSWVARLSAVVTHSSEYMLVEELIEFCSKGGADPDMQFGNLELLRSLSVADRLYLSEQFRTAVAEMIPYRQALNYCPGCFTSDLAAGVSPAWRLEWRQARRCVCLRHDAPVMLERLGTSGFTLLDKAWRAFAEYIDSPASRLTTKFPLQHSSSNQAEKDSDRLVALTAKVQCWFKGLSATTSPSADAAEFLLACWLQDSSETGAQGFARSYFFSHTSKPISATKRQQGKLSAQLMPDSSRPRDVAVAYWMLGIAFNVIDSVDADFIRDTTRPYSIPFPVSRDEVGLLGLLALNKRQKKCYLALAETKLSEQEFESVVWALKIKPRRKRRY</sequence>
<organism evidence="2 3">
    <name type="scientific">Pseudomonas tremae</name>
    <dbReference type="NCBI Taxonomy" id="200454"/>
    <lineage>
        <taxon>Bacteria</taxon>
        <taxon>Pseudomonadati</taxon>
        <taxon>Pseudomonadota</taxon>
        <taxon>Gammaproteobacteria</taxon>
        <taxon>Pseudomonadales</taxon>
        <taxon>Pseudomonadaceae</taxon>
        <taxon>Pseudomonas</taxon>
    </lineage>
</organism>
<name>A0AA40TSU8_9PSED</name>
<dbReference type="Proteomes" id="UP000050523">
    <property type="component" value="Unassembled WGS sequence"/>
</dbReference>
<dbReference type="InterPro" id="IPR009492">
    <property type="entry name" value="TniQ"/>
</dbReference>
<evidence type="ECO:0000313" key="2">
    <source>
        <dbReference type="EMBL" id="KPY92109.1"/>
    </source>
</evidence>
<accession>A0AA40TSU8</accession>
<dbReference type="EMBL" id="LJRO01000458">
    <property type="protein sequence ID" value="KPY92109.1"/>
    <property type="molecule type" value="Genomic_DNA"/>
</dbReference>
<dbReference type="Pfam" id="PF06527">
    <property type="entry name" value="TniQ"/>
    <property type="match status" value="1"/>
</dbReference>